<dbReference type="Pfam" id="PF03771">
    <property type="entry name" value="SPDY"/>
    <property type="match status" value="2"/>
</dbReference>
<feature type="compositionally biased region" description="Pro residues" evidence="1">
    <location>
        <begin position="248"/>
        <end position="258"/>
    </location>
</feature>
<evidence type="ECO:0000313" key="4">
    <source>
        <dbReference type="Proteomes" id="UP001501371"/>
    </source>
</evidence>
<evidence type="ECO:0000256" key="1">
    <source>
        <dbReference type="SAM" id="MobiDB-lite"/>
    </source>
</evidence>
<sequence length="258" mass="27488">MPPSPATVEVEFIAPRHLAGGGDPAWITVPLHRACGWSYGHDPLMPRVILSSPDQQALLRLDPDPDGQWWTLHHAPGAGRPAWYASFGARTPVEIIAAVTDALTNPDTTAPAGADPYEPLQHAGWSPTTVENGYVSPDGTACVQRPGSARTGPWFATSTLGPTQPVWQARFGEHTPPHLITAFTAALTDPTPVPRTTTPLSTATHHPDRITRTTRHMPAAQVAFALEDRVSALAARHPATPAGHPAPRRPPAGPGRTR</sequence>
<dbReference type="RefSeq" id="WP_344272065.1">
    <property type="nucleotide sequence ID" value="NZ_BAAAKV010000010.1"/>
</dbReference>
<dbReference type="EMBL" id="BAAAKV010000010">
    <property type="protein sequence ID" value="GAA1160129.1"/>
    <property type="molecule type" value="Genomic_DNA"/>
</dbReference>
<protein>
    <submittedName>
        <fullName evidence="3">DUF317 domain-containing protein</fullName>
    </submittedName>
</protein>
<gene>
    <name evidence="3" type="ORF">GCM10009654_15430</name>
</gene>
<reference evidence="4" key="1">
    <citation type="journal article" date="2019" name="Int. J. Syst. Evol. Microbiol.">
        <title>The Global Catalogue of Microorganisms (GCM) 10K type strain sequencing project: providing services to taxonomists for standard genome sequencing and annotation.</title>
        <authorList>
            <consortium name="The Broad Institute Genomics Platform"/>
            <consortium name="The Broad Institute Genome Sequencing Center for Infectious Disease"/>
            <person name="Wu L."/>
            <person name="Ma J."/>
        </authorList>
    </citation>
    <scope>NUCLEOTIDE SEQUENCE [LARGE SCALE GENOMIC DNA]</scope>
    <source>
        <strain evidence="4">JCM 12696</strain>
    </source>
</reference>
<organism evidence="3 4">
    <name type="scientific">Streptomyces hebeiensis</name>
    <dbReference type="NCBI Taxonomy" id="229486"/>
    <lineage>
        <taxon>Bacteria</taxon>
        <taxon>Bacillati</taxon>
        <taxon>Actinomycetota</taxon>
        <taxon>Actinomycetes</taxon>
        <taxon>Kitasatosporales</taxon>
        <taxon>Streptomycetaceae</taxon>
        <taxon>Streptomyces</taxon>
    </lineage>
</organism>
<comment type="caution">
    <text evidence="3">The sequence shown here is derived from an EMBL/GenBank/DDBJ whole genome shotgun (WGS) entry which is preliminary data.</text>
</comment>
<accession>A0ABP4FAG2</accession>
<evidence type="ECO:0000259" key="2">
    <source>
        <dbReference type="Pfam" id="PF03771"/>
    </source>
</evidence>
<feature type="domain" description="DUF317" evidence="2">
    <location>
        <begin position="52"/>
        <end position="107"/>
    </location>
</feature>
<feature type="compositionally biased region" description="Low complexity" evidence="1">
    <location>
        <begin position="234"/>
        <end position="245"/>
    </location>
</feature>
<dbReference type="InterPro" id="IPR005523">
    <property type="entry name" value="DUF317_SPDY"/>
</dbReference>
<feature type="domain" description="DUF317" evidence="2">
    <location>
        <begin position="136"/>
        <end position="193"/>
    </location>
</feature>
<proteinExistence type="predicted"/>
<feature type="region of interest" description="Disordered" evidence="1">
    <location>
        <begin position="234"/>
        <end position="258"/>
    </location>
</feature>
<dbReference type="Proteomes" id="UP001501371">
    <property type="component" value="Unassembled WGS sequence"/>
</dbReference>
<keyword evidence="4" id="KW-1185">Reference proteome</keyword>
<evidence type="ECO:0000313" key="3">
    <source>
        <dbReference type="EMBL" id="GAA1160129.1"/>
    </source>
</evidence>
<name>A0ABP4FAG2_9ACTN</name>